<dbReference type="InterPro" id="IPR003337">
    <property type="entry name" value="Trehalose_PPase"/>
</dbReference>
<dbReference type="EC" id="3.1.3.12" evidence="3"/>
<dbReference type="PANTHER" id="PTHR43768:SF3">
    <property type="entry name" value="TREHALOSE 6-PHOSPHATE PHOSPHATASE"/>
    <property type="match status" value="1"/>
</dbReference>
<keyword evidence="1 3" id="KW-0378">Hydrolase</keyword>
<comment type="caution">
    <text evidence="4">The sequence shown here is derived from an EMBL/GenBank/DDBJ whole genome shotgun (WGS) entry which is preliminary data.</text>
</comment>
<keyword evidence="3" id="KW-0479">Metal-binding</keyword>
<dbReference type="NCBIfam" id="TIGR00685">
    <property type="entry name" value="T6PP"/>
    <property type="match status" value="1"/>
</dbReference>
<comment type="similarity">
    <text evidence="3">Belongs to the trehalose phosphatase family.</text>
</comment>
<comment type="pathway">
    <text evidence="3">Glycan biosynthesis; trehalose biosynthesis.</text>
</comment>
<organism evidence="4 5">
    <name type="scientific">Sphaerisporangium flaviroseum</name>
    <dbReference type="NCBI Taxonomy" id="509199"/>
    <lineage>
        <taxon>Bacteria</taxon>
        <taxon>Bacillati</taxon>
        <taxon>Actinomycetota</taxon>
        <taxon>Actinomycetes</taxon>
        <taxon>Streptosporangiales</taxon>
        <taxon>Streptosporangiaceae</taxon>
        <taxon>Sphaerisporangium</taxon>
    </lineage>
</organism>
<evidence type="ECO:0000256" key="1">
    <source>
        <dbReference type="ARBA" id="ARBA00022801"/>
    </source>
</evidence>
<dbReference type="PANTHER" id="PTHR43768">
    <property type="entry name" value="TREHALOSE 6-PHOSPHATE PHOSPHATASE"/>
    <property type="match status" value="1"/>
</dbReference>
<evidence type="ECO:0000313" key="5">
    <source>
        <dbReference type="Proteomes" id="UP001500888"/>
    </source>
</evidence>
<proteinExistence type="inferred from homology"/>
<sequence>MAAIKADPAGAVIGLDFDGTLAPIVPDPADARVDPHAASALVRLGGLVGAVVLVTGRPAATAIAYGAVPGGPGLADVPGLVVLGQYGLERWEAGQVTSPPPPPGVDRVRAELPGLLAALGLTLTGGEEPGVTIEDKGRALAVHTRRAADPEAALRALREPLAKLAAESGMQVEPGRLVLELRPAGMDKGHALSAFLAERGARSVLFAGDDLGDLAAFEAVRLSGLPGVTVCSASLEVAALAQRADLIVDGPAGVAALLSALAGALSGP</sequence>
<comment type="catalytic activity">
    <reaction evidence="3">
        <text>alpha,alpha-trehalose 6-phosphate + H2O = alpha,alpha-trehalose + phosphate</text>
        <dbReference type="Rhea" id="RHEA:23420"/>
        <dbReference type="ChEBI" id="CHEBI:15377"/>
        <dbReference type="ChEBI" id="CHEBI:16551"/>
        <dbReference type="ChEBI" id="CHEBI:43474"/>
        <dbReference type="ChEBI" id="CHEBI:58429"/>
        <dbReference type="EC" id="3.1.3.12"/>
    </reaction>
</comment>
<dbReference type="Proteomes" id="UP001500888">
    <property type="component" value="Unassembled WGS sequence"/>
</dbReference>
<protein>
    <recommendedName>
        <fullName evidence="3">Trehalose 6-phosphate phosphatase</fullName>
        <ecNumber evidence="3">3.1.3.12</ecNumber>
    </recommendedName>
</protein>
<gene>
    <name evidence="4" type="primary">otsB</name>
    <name evidence="4" type="ORF">GCM10022226_31520</name>
</gene>
<dbReference type="InterPro" id="IPR023214">
    <property type="entry name" value="HAD_sf"/>
</dbReference>
<keyword evidence="3" id="KW-0460">Magnesium</keyword>
<evidence type="ECO:0000256" key="3">
    <source>
        <dbReference type="RuleBase" id="RU361117"/>
    </source>
</evidence>
<dbReference type="EMBL" id="BAAAZR010000007">
    <property type="protein sequence ID" value="GAA3808926.1"/>
    <property type="molecule type" value="Genomic_DNA"/>
</dbReference>
<accession>A0ABP7I1H4</accession>
<comment type="function">
    <text evidence="2 3">Removes the phosphate from trehalose 6-phosphate to produce free trehalose.</text>
</comment>
<comment type="cofactor">
    <cofactor evidence="3">
        <name>Mg(2+)</name>
        <dbReference type="ChEBI" id="CHEBI:18420"/>
    </cofactor>
</comment>
<dbReference type="InterPro" id="IPR044651">
    <property type="entry name" value="OTSB-like"/>
</dbReference>
<evidence type="ECO:0000256" key="2">
    <source>
        <dbReference type="ARBA" id="ARBA00024179"/>
    </source>
</evidence>
<evidence type="ECO:0000313" key="4">
    <source>
        <dbReference type="EMBL" id="GAA3808926.1"/>
    </source>
</evidence>
<dbReference type="Gene3D" id="3.30.70.1020">
    <property type="entry name" value="Trehalose-6-phosphate phosphatase related protein, domain 2"/>
    <property type="match status" value="1"/>
</dbReference>
<dbReference type="SUPFAM" id="SSF56784">
    <property type="entry name" value="HAD-like"/>
    <property type="match status" value="1"/>
</dbReference>
<dbReference type="InterPro" id="IPR036412">
    <property type="entry name" value="HAD-like_sf"/>
</dbReference>
<name>A0ABP7I1H4_9ACTN</name>
<keyword evidence="5" id="KW-1185">Reference proteome</keyword>
<reference evidence="5" key="1">
    <citation type="journal article" date="2019" name="Int. J. Syst. Evol. Microbiol.">
        <title>The Global Catalogue of Microorganisms (GCM) 10K type strain sequencing project: providing services to taxonomists for standard genome sequencing and annotation.</title>
        <authorList>
            <consortium name="The Broad Institute Genomics Platform"/>
            <consortium name="The Broad Institute Genome Sequencing Center for Infectious Disease"/>
            <person name="Wu L."/>
            <person name="Ma J."/>
        </authorList>
    </citation>
    <scope>NUCLEOTIDE SEQUENCE [LARGE SCALE GENOMIC DNA]</scope>
    <source>
        <strain evidence="5">JCM 16908</strain>
    </source>
</reference>
<dbReference type="Pfam" id="PF02358">
    <property type="entry name" value="Trehalose_PPase"/>
    <property type="match status" value="1"/>
</dbReference>
<dbReference type="Gene3D" id="3.40.50.1000">
    <property type="entry name" value="HAD superfamily/HAD-like"/>
    <property type="match status" value="1"/>
</dbReference>